<evidence type="ECO:0000313" key="6">
    <source>
        <dbReference type="EMBL" id="CAF1605761.1"/>
    </source>
</evidence>
<accession>A0A818YT86</accession>
<dbReference type="Proteomes" id="UP000663868">
    <property type="component" value="Unassembled WGS sequence"/>
</dbReference>
<evidence type="ECO:0000313" key="4">
    <source>
        <dbReference type="EMBL" id="CAF1379061.1"/>
    </source>
</evidence>
<evidence type="ECO:0000313" key="2">
    <source>
        <dbReference type="EMBL" id="CAF1349128.1"/>
    </source>
</evidence>
<evidence type="ECO:0000313" key="7">
    <source>
        <dbReference type="EMBL" id="CAF3634820.1"/>
    </source>
</evidence>
<proteinExistence type="predicted"/>
<dbReference type="Proteomes" id="UP000663844">
    <property type="component" value="Unassembled WGS sequence"/>
</dbReference>
<gene>
    <name evidence="3" type="ORF">BJG266_LOCUS36305</name>
    <name evidence="2" type="ORF">IZO911_LOCUS36671</name>
    <name evidence="4" type="ORF">JYZ213_LOCUS36556</name>
    <name evidence="8" type="ORF">KXQ929_LOCUS10602</name>
    <name evidence="9" type="ORF">OKA104_LOCUS16033</name>
    <name evidence="7" type="ORF">OXD698_LOCUS8140</name>
    <name evidence="6" type="ORF">QVE165_LOCUS53302</name>
    <name evidence="5" type="ORF">VCS650_LOCUS37220</name>
</gene>
<evidence type="ECO:0000313" key="8">
    <source>
        <dbReference type="EMBL" id="CAF3694651.1"/>
    </source>
</evidence>
<evidence type="ECO:0000313" key="5">
    <source>
        <dbReference type="EMBL" id="CAF1412802.1"/>
    </source>
</evidence>
<feature type="signal peptide" evidence="1">
    <location>
        <begin position="1"/>
        <end position="25"/>
    </location>
</feature>
<dbReference type="EMBL" id="CAJNOI010001042">
    <property type="protein sequence ID" value="CAF1376129.1"/>
    <property type="molecule type" value="Genomic_DNA"/>
</dbReference>
<dbReference type="Proteomes" id="UP000663860">
    <property type="component" value="Unassembled WGS sequence"/>
</dbReference>
<sequence>MKQFYFLSFVIFIYLLVLQPSIVECRHRSQRIVIHGHEWTVPNEPGWDNVLREAEAVRRRLLSNCASSRECRLAAEKLREVFLKHPISAKYYDDSIGSDFPRMEGTSIFKWG</sequence>
<evidence type="ECO:0000313" key="3">
    <source>
        <dbReference type="EMBL" id="CAF1376129.1"/>
    </source>
</evidence>
<dbReference type="EMBL" id="CAJNOG010000895">
    <property type="protein sequence ID" value="CAF1379061.1"/>
    <property type="molecule type" value="Genomic_DNA"/>
</dbReference>
<dbReference type="EMBL" id="CAJNOM010001386">
    <property type="protein sequence ID" value="CAF1605761.1"/>
    <property type="molecule type" value="Genomic_DNA"/>
</dbReference>
<dbReference type="OrthoDB" id="9993633at2759"/>
<dbReference type="Proteomes" id="UP000663877">
    <property type="component" value="Unassembled WGS sequence"/>
</dbReference>
<reference evidence="9" key="1">
    <citation type="submission" date="2021-02" db="EMBL/GenBank/DDBJ databases">
        <authorList>
            <person name="Nowell W R."/>
        </authorList>
    </citation>
    <scope>NUCLEOTIDE SEQUENCE</scope>
</reference>
<keyword evidence="10" id="KW-1185">Reference proteome</keyword>
<dbReference type="EMBL" id="CAJOAY010000901">
    <property type="protein sequence ID" value="CAF3757184.1"/>
    <property type="molecule type" value="Genomic_DNA"/>
</dbReference>
<dbReference type="EMBL" id="CAJOBB010000506">
    <property type="protein sequence ID" value="CAF3694651.1"/>
    <property type="molecule type" value="Genomic_DNA"/>
</dbReference>
<keyword evidence="1" id="KW-0732">Signal</keyword>
<dbReference type="EMBL" id="CAJOAZ010000386">
    <property type="protein sequence ID" value="CAF3634820.1"/>
    <property type="molecule type" value="Genomic_DNA"/>
</dbReference>
<name>A0A818YT86_9BILA</name>
<organism evidence="9 11">
    <name type="scientific">Adineta steineri</name>
    <dbReference type="NCBI Taxonomy" id="433720"/>
    <lineage>
        <taxon>Eukaryota</taxon>
        <taxon>Metazoa</taxon>
        <taxon>Spiralia</taxon>
        <taxon>Gnathifera</taxon>
        <taxon>Rotifera</taxon>
        <taxon>Eurotatoria</taxon>
        <taxon>Bdelloidea</taxon>
        <taxon>Adinetida</taxon>
        <taxon>Adinetidae</taxon>
        <taxon>Adineta</taxon>
    </lineage>
</organism>
<dbReference type="Proteomes" id="UP000663845">
    <property type="component" value="Unassembled WGS sequence"/>
</dbReference>
<dbReference type="Proteomes" id="UP000663881">
    <property type="component" value="Unassembled WGS sequence"/>
</dbReference>
<protein>
    <submittedName>
        <fullName evidence="9">Uncharacterized protein</fullName>
    </submittedName>
</protein>
<evidence type="ECO:0000256" key="1">
    <source>
        <dbReference type="SAM" id="SignalP"/>
    </source>
</evidence>
<evidence type="ECO:0000313" key="9">
    <source>
        <dbReference type="EMBL" id="CAF3757184.1"/>
    </source>
</evidence>
<dbReference type="Proteomes" id="UP000663832">
    <property type="component" value="Unassembled WGS sequence"/>
</dbReference>
<comment type="caution">
    <text evidence="9">The sequence shown here is derived from an EMBL/GenBank/DDBJ whole genome shotgun (WGS) entry which is preliminary data.</text>
</comment>
<dbReference type="EMBL" id="CAJNOE010000867">
    <property type="protein sequence ID" value="CAF1349128.1"/>
    <property type="molecule type" value="Genomic_DNA"/>
</dbReference>
<dbReference type="EMBL" id="CAJNON010000984">
    <property type="protein sequence ID" value="CAF1412802.1"/>
    <property type="molecule type" value="Genomic_DNA"/>
</dbReference>
<dbReference type="AlphaFoldDB" id="A0A818YT86"/>
<evidence type="ECO:0000313" key="11">
    <source>
        <dbReference type="Proteomes" id="UP000663881"/>
    </source>
</evidence>
<feature type="chain" id="PRO_5036234589" evidence="1">
    <location>
        <begin position="26"/>
        <end position="112"/>
    </location>
</feature>
<evidence type="ECO:0000313" key="10">
    <source>
        <dbReference type="Proteomes" id="UP000663832"/>
    </source>
</evidence>
<dbReference type="Proteomes" id="UP000663891">
    <property type="component" value="Unassembled WGS sequence"/>
</dbReference>